<reference evidence="2" key="1">
    <citation type="submission" date="2012-09" db="EMBL/GenBank/DDBJ databases">
        <title>Peach genes involved in ethylene biosynthesis pathway.</title>
        <authorList>
            <person name="Sepulveda R."/>
            <person name="Diez-de-Medina S."/>
            <person name="Duarte F."/>
            <person name="Silva H."/>
        </authorList>
    </citation>
    <scope>NUCLEOTIDE SEQUENCE</scope>
</reference>
<evidence type="ECO:0000313" key="2">
    <source>
        <dbReference type="EMBL" id="AGF95100.1"/>
    </source>
</evidence>
<feature type="non-terminal residue" evidence="2">
    <location>
        <position position="1"/>
    </location>
</feature>
<feature type="region of interest" description="Disordered" evidence="1">
    <location>
        <begin position="85"/>
        <end position="106"/>
    </location>
</feature>
<organism evidence="2">
    <name type="scientific">Prunus persica</name>
    <name type="common">Peach</name>
    <name type="synonym">Amygdalus persica</name>
    <dbReference type="NCBI Taxonomy" id="3760"/>
    <lineage>
        <taxon>Eukaryota</taxon>
        <taxon>Viridiplantae</taxon>
        <taxon>Streptophyta</taxon>
        <taxon>Embryophyta</taxon>
        <taxon>Tracheophyta</taxon>
        <taxon>Spermatophyta</taxon>
        <taxon>Magnoliopsida</taxon>
        <taxon>eudicotyledons</taxon>
        <taxon>Gunneridae</taxon>
        <taxon>Pentapetalae</taxon>
        <taxon>rosids</taxon>
        <taxon>fabids</taxon>
        <taxon>Rosales</taxon>
        <taxon>Rosaceae</taxon>
        <taxon>Amygdaloideae</taxon>
        <taxon>Amygdaleae</taxon>
        <taxon>Prunus</taxon>
    </lineage>
</organism>
<evidence type="ECO:0000256" key="1">
    <source>
        <dbReference type="SAM" id="MobiDB-lite"/>
    </source>
</evidence>
<dbReference type="AlphaFoldDB" id="M1PYH4"/>
<sequence length="106" mass="12393">NEKGNVFCPHTQLKESLIFSAVELPRIQVEAHFFRFFKTQKCLLLLCYRLQSLRLHLLSSPTPKSTSTTELRMSLFQQNPWASVHASPLHKQRRQRSRPRCLAMSI</sequence>
<dbReference type="EMBL" id="JX876825">
    <property type="protein sequence ID" value="AGF95100.1"/>
    <property type="molecule type" value="mRNA"/>
</dbReference>
<name>M1PYH4_PRUPE</name>
<accession>M1PYH4</accession>
<proteinExistence type="evidence at transcript level"/>
<protein>
    <submittedName>
        <fullName evidence="2">Transaminase</fullName>
    </submittedName>
</protein>
<feature type="compositionally biased region" description="Basic residues" evidence="1">
    <location>
        <begin position="88"/>
        <end position="99"/>
    </location>
</feature>